<dbReference type="InterPro" id="IPR004705">
    <property type="entry name" value="Cation/H_exchanger_CPA1_bac"/>
</dbReference>
<feature type="transmembrane region" description="Helical" evidence="10">
    <location>
        <begin position="349"/>
        <end position="371"/>
    </location>
</feature>
<evidence type="ECO:0000256" key="10">
    <source>
        <dbReference type="RuleBase" id="RU366002"/>
    </source>
</evidence>
<evidence type="ECO:0000256" key="4">
    <source>
        <dbReference type="ARBA" id="ARBA00022692"/>
    </source>
</evidence>
<feature type="transmembrane region" description="Helical" evidence="10">
    <location>
        <begin position="225"/>
        <end position="250"/>
    </location>
</feature>
<evidence type="ECO:0000256" key="9">
    <source>
        <dbReference type="ARBA" id="ARBA00023201"/>
    </source>
</evidence>
<feature type="transmembrane region" description="Helical" evidence="10">
    <location>
        <begin position="55"/>
        <end position="72"/>
    </location>
</feature>
<dbReference type="Pfam" id="PF00999">
    <property type="entry name" value="Na_H_Exchanger"/>
    <property type="match status" value="1"/>
</dbReference>
<feature type="transmembrane region" description="Helical" evidence="10">
    <location>
        <begin position="383"/>
        <end position="406"/>
    </location>
</feature>
<dbReference type="InterPro" id="IPR018422">
    <property type="entry name" value="Cation/H_exchanger_CPA1"/>
</dbReference>
<evidence type="ECO:0000256" key="1">
    <source>
        <dbReference type="ARBA" id="ARBA00004651"/>
    </source>
</evidence>
<evidence type="ECO:0000313" key="12">
    <source>
        <dbReference type="EMBL" id="WPU95276.1"/>
    </source>
</evidence>
<dbReference type="Proteomes" id="UP001324380">
    <property type="component" value="Chromosome"/>
</dbReference>
<evidence type="ECO:0000313" key="13">
    <source>
        <dbReference type="Proteomes" id="UP001324380"/>
    </source>
</evidence>
<keyword evidence="4 10" id="KW-0812">Transmembrane</keyword>
<evidence type="ECO:0000259" key="11">
    <source>
        <dbReference type="Pfam" id="PF00999"/>
    </source>
</evidence>
<comment type="subcellular location">
    <subcellularLocation>
        <location evidence="1 10">Cell membrane</location>
        <topology evidence="1 10">Multi-pass membrane protein</topology>
    </subcellularLocation>
</comment>
<feature type="transmembrane region" description="Helical" evidence="10">
    <location>
        <begin position="262"/>
        <end position="283"/>
    </location>
</feature>
<feature type="transmembrane region" description="Helical" evidence="10">
    <location>
        <begin position="29"/>
        <end position="49"/>
    </location>
</feature>
<feature type="transmembrane region" description="Helical" evidence="10">
    <location>
        <begin position="183"/>
        <end position="205"/>
    </location>
</feature>
<evidence type="ECO:0000256" key="2">
    <source>
        <dbReference type="ARBA" id="ARBA00022448"/>
    </source>
</evidence>
<dbReference type="PANTHER" id="PTHR10110">
    <property type="entry name" value="SODIUM/HYDROGEN EXCHANGER"/>
    <property type="match status" value="1"/>
</dbReference>
<name>A0ABZ0TQ55_9SPHI</name>
<feature type="transmembrane region" description="Helical" evidence="10">
    <location>
        <begin position="84"/>
        <end position="108"/>
    </location>
</feature>
<accession>A0ABZ0TQ55</accession>
<dbReference type="PANTHER" id="PTHR10110:SF86">
    <property type="entry name" value="SODIUM_HYDROGEN EXCHANGER 7"/>
    <property type="match status" value="1"/>
</dbReference>
<feature type="transmembrane region" description="Helical" evidence="10">
    <location>
        <begin position="6"/>
        <end position="22"/>
    </location>
</feature>
<keyword evidence="9 10" id="KW-0739">Sodium transport</keyword>
<dbReference type="RefSeq" id="WP_321564388.1">
    <property type="nucleotide sequence ID" value="NZ_CP139558.1"/>
</dbReference>
<dbReference type="EMBL" id="CP139558">
    <property type="protein sequence ID" value="WPU95276.1"/>
    <property type="molecule type" value="Genomic_DNA"/>
</dbReference>
<sequence length="535" mass="59430">MHENLLLCLGLIISVLFLVLIARRLDIPYPIFLVIAGLVLGFIPGIPGIHIDPNLVFLLILPPILFDAAQNTSTKALWKWRRIITVMALGYVMLTSTVVALVSCWLIPGFTLAQGFLLGAIISPPDAAAATSVLQHVRLPKGLVAILEGESLLNDATSLTIFRFALAAIVSNNFVWYHAIGNFSLVVVSGIAIGLFFGLAFYAIYKWLPTTPNMDIALSFVLPYLIYLSAEAVHSSGVLAIVSGGVFIAYQNHFIFAHTSRLKSNAVWPAVVFILNAVIFFLIGLQLPDIMQGIKNFPLSQALFIAIAISAIIIVVRLIAGYISSIFTTFISKYITVAVSHPGWRNPMIISWAGMRGVVSLASALSIPLMLPGGQPFPYRSLILFITFTVIIVTLVGQGLAFPWVIRMLRPETLPGEKQDQQQLLEIEQRLFSAAIDELKSKYPKDVEENGMIKNRMDLLVFKNGVYENLGDDDGKKATAVAMIKRYKKVMMQIAEHERKQLHVFRRKAEFDDDVIRIIERRLDLDEERLEDNID</sequence>
<gene>
    <name evidence="12" type="ORF">SNE25_07035</name>
</gene>
<evidence type="ECO:0000256" key="3">
    <source>
        <dbReference type="ARBA" id="ARBA00022475"/>
    </source>
</evidence>
<feature type="transmembrane region" description="Helical" evidence="10">
    <location>
        <begin position="156"/>
        <end position="176"/>
    </location>
</feature>
<keyword evidence="3 10" id="KW-1003">Cell membrane</keyword>
<keyword evidence="5 10" id="KW-1133">Transmembrane helix</keyword>
<keyword evidence="2 10" id="KW-0813">Transport</keyword>
<keyword evidence="10" id="KW-0050">Antiport</keyword>
<keyword evidence="6 10" id="KW-0915">Sodium</keyword>
<keyword evidence="8 10" id="KW-0472">Membrane</keyword>
<evidence type="ECO:0000256" key="8">
    <source>
        <dbReference type="ARBA" id="ARBA00023136"/>
    </source>
</evidence>
<dbReference type="InterPro" id="IPR006153">
    <property type="entry name" value="Cation/H_exchanger_TM"/>
</dbReference>
<keyword evidence="13" id="KW-1185">Reference proteome</keyword>
<evidence type="ECO:0000256" key="7">
    <source>
        <dbReference type="ARBA" id="ARBA00023065"/>
    </source>
</evidence>
<keyword evidence="7 10" id="KW-0406">Ion transport</keyword>
<dbReference type="NCBIfam" id="TIGR00831">
    <property type="entry name" value="a_cpa1"/>
    <property type="match status" value="1"/>
</dbReference>
<comment type="function">
    <text evidence="10">Na(+)/H(+) antiporter that extrudes sodium in exchange for external protons.</text>
</comment>
<protein>
    <submittedName>
        <fullName evidence="12">Na+/H+ antiporter</fullName>
    </submittedName>
</protein>
<evidence type="ECO:0000256" key="5">
    <source>
        <dbReference type="ARBA" id="ARBA00022989"/>
    </source>
</evidence>
<proteinExistence type="inferred from homology"/>
<feature type="transmembrane region" description="Helical" evidence="10">
    <location>
        <begin position="303"/>
        <end position="328"/>
    </location>
</feature>
<feature type="domain" description="Cation/H+ exchanger transmembrane" evidence="11">
    <location>
        <begin position="14"/>
        <end position="406"/>
    </location>
</feature>
<reference evidence="12 13" key="1">
    <citation type="submission" date="2023-11" db="EMBL/GenBank/DDBJ databases">
        <title>Analysis of the Genomes of Mucilaginibacter gossypii cycad 4 and M. sabulilitoris SNA2: microbes with the potential for plant growth promotion.</title>
        <authorList>
            <person name="Hirsch A.M."/>
            <person name="Humm E."/>
            <person name="Rubbi M."/>
            <person name="Del Vecchio G."/>
            <person name="Ha S.M."/>
            <person name="Pellegrini M."/>
            <person name="Gunsalus R.P."/>
        </authorList>
    </citation>
    <scope>NUCLEOTIDE SEQUENCE [LARGE SCALE GENOMIC DNA]</scope>
    <source>
        <strain evidence="12 13">SNA2</strain>
    </source>
</reference>
<evidence type="ECO:0000256" key="6">
    <source>
        <dbReference type="ARBA" id="ARBA00023053"/>
    </source>
</evidence>
<dbReference type="Gene3D" id="6.10.140.1330">
    <property type="match status" value="1"/>
</dbReference>
<organism evidence="12 13">
    <name type="scientific">Mucilaginibacter sabulilitoris</name>
    <dbReference type="NCBI Taxonomy" id="1173583"/>
    <lineage>
        <taxon>Bacteria</taxon>
        <taxon>Pseudomonadati</taxon>
        <taxon>Bacteroidota</taxon>
        <taxon>Sphingobacteriia</taxon>
        <taxon>Sphingobacteriales</taxon>
        <taxon>Sphingobacteriaceae</taxon>
        <taxon>Mucilaginibacter</taxon>
    </lineage>
</organism>
<comment type="similarity">
    <text evidence="10">Belongs to the monovalent cation:proton antiporter 1 (CPA1) transporter (TC 2.A.36) family.</text>
</comment>